<protein>
    <recommendedName>
        <fullName evidence="4">Tetratricopeptide repeat protein</fullName>
    </recommendedName>
</protein>
<feature type="transmembrane region" description="Helical" evidence="1">
    <location>
        <begin position="74"/>
        <end position="95"/>
    </location>
</feature>
<dbReference type="Gene3D" id="1.25.40.10">
    <property type="entry name" value="Tetratricopeptide repeat domain"/>
    <property type="match status" value="1"/>
</dbReference>
<dbReference type="AlphaFoldDB" id="F4KQB9"/>
<sequence length="244" mass="27152">MLDKYKKGELSESEMEQLEEALLQKLAEKQAEDKLRQNLLGIAESLRTETNNATEAAEKTTASPRPLKVAHRQLWVAWAAAAAVLLVLLAVWWLMSPSNNASLNAPQMALQYLKQENAPILSNSMADDTLSSAEQAARSAYLEKNYAAAILFFKKLPPTTASHHFYLGVAALKQENPDFALAETQLLQARSLGQGWQEDAINWHLALAYLGQKRNAEAQEELGNIIRVDRDNVAKAKLLLEKMK</sequence>
<keyword evidence="1" id="KW-1133">Transmembrane helix</keyword>
<reference evidence="2 3" key="1">
    <citation type="journal article" date="2011" name="Stand. Genomic Sci.">
        <title>Complete genome sequence of Haliscomenobacter hydrossis type strain (O).</title>
        <authorList>
            <consortium name="US DOE Joint Genome Institute (JGI-PGF)"/>
            <person name="Daligault H."/>
            <person name="Lapidus A."/>
            <person name="Zeytun A."/>
            <person name="Nolan M."/>
            <person name="Lucas S."/>
            <person name="Del Rio T.G."/>
            <person name="Tice H."/>
            <person name="Cheng J.F."/>
            <person name="Tapia R."/>
            <person name="Han C."/>
            <person name="Goodwin L."/>
            <person name="Pitluck S."/>
            <person name="Liolios K."/>
            <person name="Pagani I."/>
            <person name="Ivanova N."/>
            <person name="Huntemann M."/>
            <person name="Mavromatis K."/>
            <person name="Mikhailova N."/>
            <person name="Pati A."/>
            <person name="Chen A."/>
            <person name="Palaniappan K."/>
            <person name="Land M."/>
            <person name="Hauser L."/>
            <person name="Brambilla E.M."/>
            <person name="Rohde M."/>
            <person name="Verbarg S."/>
            <person name="Goker M."/>
            <person name="Bristow J."/>
            <person name="Eisen J.A."/>
            <person name="Markowitz V."/>
            <person name="Hugenholtz P."/>
            <person name="Kyrpides N.C."/>
            <person name="Klenk H.P."/>
            <person name="Woyke T."/>
        </authorList>
    </citation>
    <scope>NUCLEOTIDE SEQUENCE [LARGE SCALE GENOMIC DNA]</scope>
    <source>
        <strain evidence="3">ATCC 27775 / DSM 1100 / LMG 10767 / O</strain>
    </source>
</reference>
<dbReference type="SUPFAM" id="SSF48452">
    <property type="entry name" value="TPR-like"/>
    <property type="match status" value="1"/>
</dbReference>
<dbReference type="InterPro" id="IPR011990">
    <property type="entry name" value="TPR-like_helical_dom_sf"/>
</dbReference>
<dbReference type="Proteomes" id="UP000008461">
    <property type="component" value="Chromosome"/>
</dbReference>
<dbReference type="EMBL" id="CP002691">
    <property type="protein sequence ID" value="AEE48945.1"/>
    <property type="molecule type" value="Genomic_DNA"/>
</dbReference>
<accession>F4KQB9</accession>
<evidence type="ECO:0000256" key="1">
    <source>
        <dbReference type="SAM" id="Phobius"/>
    </source>
</evidence>
<keyword evidence="3" id="KW-1185">Reference proteome</keyword>
<keyword evidence="1" id="KW-0472">Membrane</keyword>
<organism evidence="2 3">
    <name type="scientific">Haliscomenobacter hydrossis (strain ATCC 27775 / DSM 1100 / LMG 10767 / O)</name>
    <dbReference type="NCBI Taxonomy" id="760192"/>
    <lineage>
        <taxon>Bacteria</taxon>
        <taxon>Pseudomonadati</taxon>
        <taxon>Bacteroidota</taxon>
        <taxon>Saprospiria</taxon>
        <taxon>Saprospirales</taxon>
        <taxon>Haliscomenobacteraceae</taxon>
        <taxon>Haliscomenobacter</taxon>
    </lineage>
</organism>
<keyword evidence="1" id="KW-0812">Transmembrane</keyword>
<dbReference type="HOGENOM" id="CLU_1136803_0_0_10"/>
<evidence type="ECO:0000313" key="3">
    <source>
        <dbReference type="Proteomes" id="UP000008461"/>
    </source>
</evidence>
<proteinExistence type="predicted"/>
<gene>
    <name evidence="2" type="ordered locus">Halhy_1046</name>
</gene>
<reference key="2">
    <citation type="submission" date="2011-04" db="EMBL/GenBank/DDBJ databases">
        <title>Complete sequence of chromosome of Haliscomenobacter hydrossis DSM 1100.</title>
        <authorList>
            <consortium name="US DOE Joint Genome Institute (JGI-PGF)"/>
            <person name="Lucas S."/>
            <person name="Han J."/>
            <person name="Lapidus A."/>
            <person name="Bruce D."/>
            <person name="Goodwin L."/>
            <person name="Pitluck S."/>
            <person name="Peters L."/>
            <person name="Kyrpides N."/>
            <person name="Mavromatis K."/>
            <person name="Ivanova N."/>
            <person name="Ovchinnikova G."/>
            <person name="Pagani I."/>
            <person name="Daligault H."/>
            <person name="Detter J.C."/>
            <person name="Han C."/>
            <person name="Land M."/>
            <person name="Hauser L."/>
            <person name="Markowitz V."/>
            <person name="Cheng J.-F."/>
            <person name="Hugenholtz P."/>
            <person name="Woyke T."/>
            <person name="Wu D."/>
            <person name="Verbarg S."/>
            <person name="Frueling A."/>
            <person name="Brambilla E."/>
            <person name="Klenk H.-P."/>
            <person name="Eisen J.A."/>
        </authorList>
    </citation>
    <scope>NUCLEOTIDE SEQUENCE</scope>
    <source>
        <strain>DSM 1100</strain>
    </source>
</reference>
<dbReference type="RefSeq" id="WP_013763500.1">
    <property type="nucleotide sequence ID" value="NC_015510.1"/>
</dbReference>
<dbReference type="STRING" id="760192.Halhy_1046"/>
<evidence type="ECO:0008006" key="4">
    <source>
        <dbReference type="Google" id="ProtNLM"/>
    </source>
</evidence>
<evidence type="ECO:0000313" key="2">
    <source>
        <dbReference type="EMBL" id="AEE48945.1"/>
    </source>
</evidence>
<name>F4KQB9_HALH1</name>
<dbReference type="KEGG" id="hhy:Halhy_1046"/>